<dbReference type="InterPro" id="IPR018741">
    <property type="entry name" value="DUF2288"/>
</dbReference>
<accession>A0A5B8NML1</accession>
<proteinExistence type="predicted"/>
<dbReference type="Pfam" id="PF10052">
    <property type="entry name" value="DUF2288"/>
    <property type="match status" value="1"/>
</dbReference>
<dbReference type="EMBL" id="CP042326">
    <property type="protein sequence ID" value="QDZ40294.1"/>
    <property type="molecule type" value="Genomic_DNA"/>
</dbReference>
<organism evidence="1 2">
    <name type="scientific">Euhalothece natronophila Z-M001</name>
    <dbReference type="NCBI Taxonomy" id="522448"/>
    <lineage>
        <taxon>Bacteria</taxon>
        <taxon>Bacillati</taxon>
        <taxon>Cyanobacteriota</taxon>
        <taxon>Cyanophyceae</taxon>
        <taxon>Oscillatoriophycideae</taxon>
        <taxon>Chroococcales</taxon>
        <taxon>Halothecacae</taxon>
        <taxon>Halothece cluster</taxon>
        <taxon>Euhalothece</taxon>
    </lineage>
</organism>
<protein>
    <submittedName>
        <fullName evidence="1">DUF2288 family protein</fullName>
    </submittedName>
</protein>
<dbReference type="AlphaFoldDB" id="A0A5B8NML1"/>
<gene>
    <name evidence="1" type="ORF">FRE64_10210</name>
</gene>
<sequence>MTRDIKTALAESLEPANWEFLKPHAQRDALIIVSPSLDLVEVGSAIAQDETDSVQQWIQQQQLQKPSADQLSLWNVQPDKTFNALIVQPYVLIQELPTSETSEANDP</sequence>
<keyword evidence="2" id="KW-1185">Reference proteome</keyword>
<name>A0A5B8NML1_9CHRO</name>
<evidence type="ECO:0000313" key="1">
    <source>
        <dbReference type="EMBL" id="QDZ40294.1"/>
    </source>
</evidence>
<dbReference type="RefSeq" id="WP_146295977.1">
    <property type="nucleotide sequence ID" value="NZ_CP042326.1"/>
</dbReference>
<dbReference type="OrthoDB" id="428307at2"/>
<reference evidence="1" key="1">
    <citation type="submission" date="2019-08" db="EMBL/GenBank/DDBJ databases">
        <title>Carotenoids and Carotenoid Binding Proteins in the Halophilic Cyanobacterium Euhalothece sp. ZM00.</title>
        <authorList>
            <person name="Cho S.M."/>
            <person name="Song J.Y."/>
            <person name="Park Y.-I."/>
        </authorList>
    </citation>
    <scope>NUCLEOTIDE SEQUENCE [LARGE SCALE GENOMIC DNA]</scope>
    <source>
        <strain evidence="1">Z-M001</strain>
    </source>
</reference>
<evidence type="ECO:0000313" key="2">
    <source>
        <dbReference type="Proteomes" id="UP000318453"/>
    </source>
</evidence>
<dbReference type="KEGG" id="enn:FRE64_10210"/>
<dbReference type="Proteomes" id="UP000318453">
    <property type="component" value="Chromosome"/>
</dbReference>